<sequence length="73" mass="7911">MKKIKILVLGCVIGLLFGLWFGVNIGRDKAIFSNPFASNSIKDKIRETGESILQKSGEALESSGKAIKDSITK</sequence>
<dbReference type="EMBL" id="UOFS01000013">
    <property type="protein sequence ID" value="VAW93592.1"/>
    <property type="molecule type" value="Genomic_DNA"/>
</dbReference>
<reference evidence="1" key="1">
    <citation type="submission" date="2018-06" db="EMBL/GenBank/DDBJ databases">
        <authorList>
            <person name="Zhirakovskaya E."/>
        </authorList>
    </citation>
    <scope>NUCLEOTIDE SEQUENCE</scope>
</reference>
<dbReference type="AlphaFoldDB" id="A0A3B1A1G3"/>
<evidence type="ECO:0000313" key="1">
    <source>
        <dbReference type="EMBL" id="VAW93592.1"/>
    </source>
</evidence>
<proteinExistence type="predicted"/>
<organism evidence="1">
    <name type="scientific">hydrothermal vent metagenome</name>
    <dbReference type="NCBI Taxonomy" id="652676"/>
    <lineage>
        <taxon>unclassified sequences</taxon>
        <taxon>metagenomes</taxon>
        <taxon>ecological metagenomes</taxon>
    </lineage>
</organism>
<accession>A0A3B1A1G3</accession>
<protein>
    <submittedName>
        <fullName evidence="1">Uncharacterized protein</fullName>
    </submittedName>
</protein>
<name>A0A3B1A1G3_9ZZZZ</name>
<gene>
    <name evidence="1" type="ORF">MNBD_GAMMA22-792</name>
</gene>